<dbReference type="AlphaFoldDB" id="A0A4C1WGK3"/>
<sequence>MYVYTDVYEKRQAAAPPDIRGVGGRRGGRCARVQRMAATSSALVTASSYARLDIELQNIYTVGIVVPLYIKRVCKRE</sequence>
<gene>
    <name evidence="1" type="ORF">EVAR_40833_1</name>
</gene>
<dbReference type="Proteomes" id="UP000299102">
    <property type="component" value="Unassembled WGS sequence"/>
</dbReference>
<protein>
    <submittedName>
        <fullName evidence="1">Uncharacterized protein</fullName>
    </submittedName>
</protein>
<comment type="caution">
    <text evidence="1">The sequence shown here is derived from an EMBL/GenBank/DDBJ whole genome shotgun (WGS) entry which is preliminary data.</text>
</comment>
<proteinExistence type="predicted"/>
<evidence type="ECO:0000313" key="2">
    <source>
        <dbReference type="Proteomes" id="UP000299102"/>
    </source>
</evidence>
<name>A0A4C1WGK3_EUMVA</name>
<evidence type="ECO:0000313" key="1">
    <source>
        <dbReference type="EMBL" id="GBP50291.1"/>
    </source>
</evidence>
<dbReference type="EMBL" id="BGZK01000562">
    <property type="protein sequence ID" value="GBP50291.1"/>
    <property type="molecule type" value="Genomic_DNA"/>
</dbReference>
<reference evidence="1 2" key="1">
    <citation type="journal article" date="2019" name="Commun. Biol.">
        <title>The bagworm genome reveals a unique fibroin gene that provides high tensile strength.</title>
        <authorList>
            <person name="Kono N."/>
            <person name="Nakamura H."/>
            <person name="Ohtoshi R."/>
            <person name="Tomita M."/>
            <person name="Numata K."/>
            <person name="Arakawa K."/>
        </authorList>
    </citation>
    <scope>NUCLEOTIDE SEQUENCE [LARGE SCALE GENOMIC DNA]</scope>
</reference>
<accession>A0A4C1WGK3</accession>
<organism evidence="1 2">
    <name type="scientific">Eumeta variegata</name>
    <name type="common">Bagworm moth</name>
    <name type="synonym">Eumeta japonica</name>
    <dbReference type="NCBI Taxonomy" id="151549"/>
    <lineage>
        <taxon>Eukaryota</taxon>
        <taxon>Metazoa</taxon>
        <taxon>Ecdysozoa</taxon>
        <taxon>Arthropoda</taxon>
        <taxon>Hexapoda</taxon>
        <taxon>Insecta</taxon>
        <taxon>Pterygota</taxon>
        <taxon>Neoptera</taxon>
        <taxon>Endopterygota</taxon>
        <taxon>Lepidoptera</taxon>
        <taxon>Glossata</taxon>
        <taxon>Ditrysia</taxon>
        <taxon>Tineoidea</taxon>
        <taxon>Psychidae</taxon>
        <taxon>Oiketicinae</taxon>
        <taxon>Eumeta</taxon>
    </lineage>
</organism>
<keyword evidence="2" id="KW-1185">Reference proteome</keyword>